<dbReference type="EMBL" id="CP029462">
    <property type="protein sequence ID" value="AXL20308.1"/>
    <property type="molecule type" value="Genomic_DNA"/>
</dbReference>
<reference evidence="3 4" key="1">
    <citation type="submission" date="2018-05" db="EMBL/GenBank/DDBJ databases">
        <title>Complete genome sequence of Megasphaera sp. AJH120T, isolated from the ceca of a chicken.</title>
        <authorList>
            <person name="Maki J."/>
            <person name="Looft T."/>
        </authorList>
    </citation>
    <scope>NUCLEOTIDE SEQUENCE [LARGE SCALE GENOMIC DNA]</scope>
    <source>
        <strain evidence="3 4">AJH120</strain>
    </source>
</reference>
<protein>
    <submittedName>
        <fullName evidence="3">Peptidase S26</fullName>
    </submittedName>
</protein>
<accession>A0A346AWR5</accession>
<keyword evidence="4" id="KW-1185">Reference proteome</keyword>
<feature type="transmembrane region" description="Helical" evidence="1">
    <location>
        <begin position="12"/>
        <end position="38"/>
    </location>
</feature>
<evidence type="ECO:0000259" key="2">
    <source>
        <dbReference type="Pfam" id="PF10502"/>
    </source>
</evidence>
<keyword evidence="1" id="KW-0472">Membrane</keyword>
<evidence type="ECO:0000256" key="1">
    <source>
        <dbReference type="SAM" id="Phobius"/>
    </source>
</evidence>
<dbReference type="AlphaFoldDB" id="A0A346AWR5"/>
<evidence type="ECO:0000313" key="3">
    <source>
        <dbReference type="EMBL" id="AXL20308.1"/>
    </source>
</evidence>
<name>A0A346AWR5_9FIRM</name>
<dbReference type="InterPro" id="IPR019533">
    <property type="entry name" value="Peptidase_S26"/>
</dbReference>
<evidence type="ECO:0000313" key="4">
    <source>
        <dbReference type="Proteomes" id="UP000254337"/>
    </source>
</evidence>
<keyword evidence="1" id="KW-1133">Transmembrane helix</keyword>
<dbReference type="SUPFAM" id="SSF51306">
    <property type="entry name" value="LexA/Signal peptidase"/>
    <property type="match status" value="1"/>
</dbReference>
<dbReference type="GO" id="GO:0004252">
    <property type="term" value="F:serine-type endopeptidase activity"/>
    <property type="evidence" value="ECO:0007669"/>
    <property type="project" value="InterPro"/>
</dbReference>
<organism evidence="3 4">
    <name type="scientific">Megasphaera stantonii</name>
    <dbReference type="NCBI Taxonomy" id="2144175"/>
    <lineage>
        <taxon>Bacteria</taxon>
        <taxon>Bacillati</taxon>
        <taxon>Bacillota</taxon>
        <taxon>Negativicutes</taxon>
        <taxon>Veillonellales</taxon>
        <taxon>Veillonellaceae</taxon>
        <taxon>Megasphaera</taxon>
    </lineage>
</organism>
<proteinExistence type="predicted"/>
<dbReference type="Proteomes" id="UP000254337">
    <property type="component" value="Chromosome"/>
</dbReference>
<dbReference type="InterPro" id="IPR036286">
    <property type="entry name" value="LexA/Signal_pep-like_sf"/>
</dbReference>
<feature type="domain" description="Peptidase S26" evidence="2">
    <location>
        <begin position="15"/>
        <end position="160"/>
    </location>
</feature>
<dbReference type="OrthoDB" id="5360818at2"/>
<dbReference type="Pfam" id="PF10502">
    <property type="entry name" value="Peptidase_S26"/>
    <property type="match status" value="1"/>
</dbReference>
<keyword evidence="1" id="KW-0812">Transmembrane</keyword>
<dbReference type="GO" id="GO:0006465">
    <property type="term" value="P:signal peptide processing"/>
    <property type="evidence" value="ECO:0007669"/>
    <property type="project" value="InterPro"/>
</dbReference>
<sequence length="171" mass="18610">MNYHVLKHLSKAQICVAAVFVATAAMLAANTFFGPIFYTNRTASAPRGIYLAVPGQLSYGDYAIVASPASIPDIHIQQGDLLLKKAAAFPGDTYEMTASRLAVNGRVYPVYHLPYLPTQPAGSYAVPEGTILFLNDPVISLDSRYFGPIPQANIKKKVVLLVNYDAIHSYF</sequence>
<dbReference type="KEGG" id="meg:DKB62_01270"/>
<dbReference type="Gene3D" id="2.10.109.10">
    <property type="entry name" value="Umud Fragment, subunit A"/>
    <property type="match status" value="1"/>
</dbReference>
<gene>
    <name evidence="3" type="ORF">DKB62_01270</name>
</gene>
<dbReference type="RefSeq" id="WP_107195992.1">
    <property type="nucleotide sequence ID" value="NZ_PSNP01000017.1"/>
</dbReference>